<feature type="domain" description="Neurotransmitter-gated ion-channel ligand-binding" evidence="2">
    <location>
        <begin position="2"/>
        <end position="197"/>
    </location>
</feature>
<dbReference type="AlphaFoldDB" id="A0AAN8SD86"/>
<dbReference type="GO" id="GO:0004888">
    <property type="term" value="F:transmembrane signaling receptor activity"/>
    <property type="evidence" value="ECO:0007669"/>
    <property type="project" value="InterPro"/>
</dbReference>
<sequence length="287" mass="32747">MVRPVKYFENQTLVQFQLYPTKIYMDEHEEAIGFQGNILYVWTDAFLKWDPREYEGIDFIRVSSSEIWVPDITVDTWSHSTTSLSMTGAADCHLAHMGNVYCFIMTTLQAPCTPDITFYPFDTQNCTLTFSSSGFVGKYVNFTLFDSRNGIKMTLYRPNVFWELKEATARRQVKHLSVDDESTFYPLIRCTFILKRHSAGHAAIVILPAGVLALLTLLVFWMDNMYTTRVGIASLVILSDVIYCTYLGMILPSNGNKIPTIGNLLNDLRDENGKKNRPRNSPSENVQ</sequence>
<dbReference type="InterPro" id="IPR006202">
    <property type="entry name" value="Neur_chan_lig-bd"/>
</dbReference>
<keyword evidence="1" id="KW-0472">Membrane</keyword>
<evidence type="ECO:0000256" key="1">
    <source>
        <dbReference type="SAM" id="Phobius"/>
    </source>
</evidence>
<evidence type="ECO:0000313" key="4">
    <source>
        <dbReference type="Proteomes" id="UP001372834"/>
    </source>
</evidence>
<comment type="caution">
    <text evidence="3">The sequence shown here is derived from an EMBL/GenBank/DDBJ whole genome shotgun (WGS) entry which is preliminary data.</text>
</comment>
<dbReference type="InterPro" id="IPR006201">
    <property type="entry name" value="Neur_channel"/>
</dbReference>
<gene>
    <name evidence="3" type="ORF">RUM43_005211</name>
</gene>
<dbReference type="InterPro" id="IPR038050">
    <property type="entry name" value="Neuro_actylchol_rec"/>
</dbReference>
<dbReference type="EMBL" id="JAWJWE010000002">
    <property type="protein sequence ID" value="KAK6643701.1"/>
    <property type="molecule type" value="Genomic_DNA"/>
</dbReference>
<organism evidence="3 4">
    <name type="scientific">Polyplax serrata</name>
    <name type="common">Common mouse louse</name>
    <dbReference type="NCBI Taxonomy" id="468196"/>
    <lineage>
        <taxon>Eukaryota</taxon>
        <taxon>Metazoa</taxon>
        <taxon>Ecdysozoa</taxon>
        <taxon>Arthropoda</taxon>
        <taxon>Hexapoda</taxon>
        <taxon>Insecta</taxon>
        <taxon>Pterygota</taxon>
        <taxon>Neoptera</taxon>
        <taxon>Paraneoptera</taxon>
        <taxon>Psocodea</taxon>
        <taxon>Troctomorpha</taxon>
        <taxon>Phthiraptera</taxon>
        <taxon>Anoplura</taxon>
        <taxon>Polyplacidae</taxon>
        <taxon>Polyplax</taxon>
    </lineage>
</organism>
<feature type="transmembrane region" description="Helical" evidence="1">
    <location>
        <begin position="228"/>
        <end position="251"/>
    </location>
</feature>
<evidence type="ECO:0000313" key="3">
    <source>
        <dbReference type="EMBL" id="KAK6643701.1"/>
    </source>
</evidence>
<dbReference type="InterPro" id="IPR036734">
    <property type="entry name" value="Neur_chan_lig-bd_sf"/>
</dbReference>
<reference evidence="3 4" key="1">
    <citation type="submission" date="2023-10" db="EMBL/GenBank/DDBJ databases">
        <title>Genomes of two closely related lineages of the louse Polyplax serrata with different host specificities.</title>
        <authorList>
            <person name="Martinu J."/>
            <person name="Tarabai H."/>
            <person name="Stefka J."/>
            <person name="Hypsa V."/>
        </authorList>
    </citation>
    <scope>NUCLEOTIDE SEQUENCE [LARGE SCALE GENOMIC DNA]</scope>
    <source>
        <strain evidence="3">HR10_N</strain>
    </source>
</reference>
<evidence type="ECO:0000259" key="2">
    <source>
        <dbReference type="Pfam" id="PF02931"/>
    </source>
</evidence>
<dbReference type="SUPFAM" id="SSF63712">
    <property type="entry name" value="Nicotinic receptor ligand binding domain-like"/>
    <property type="match status" value="1"/>
</dbReference>
<accession>A0AAN8SD86</accession>
<dbReference type="PANTHER" id="PTHR18945">
    <property type="entry name" value="NEUROTRANSMITTER GATED ION CHANNEL"/>
    <property type="match status" value="1"/>
</dbReference>
<dbReference type="Proteomes" id="UP001372834">
    <property type="component" value="Unassembled WGS sequence"/>
</dbReference>
<dbReference type="Pfam" id="PF02931">
    <property type="entry name" value="Neur_chan_LBD"/>
    <property type="match status" value="1"/>
</dbReference>
<dbReference type="GO" id="GO:0005230">
    <property type="term" value="F:extracellular ligand-gated monoatomic ion channel activity"/>
    <property type="evidence" value="ECO:0007669"/>
    <property type="project" value="InterPro"/>
</dbReference>
<feature type="transmembrane region" description="Helical" evidence="1">
    <location>
        <begin position="202"/>
        <end position="222"/>
    </location>
</feature>
<keyword evidence="1" id="KW-1133">Transmembrane helix</keyword>
<dbReference type="GO" id="GO:0016020">
    <property type="term" value="C:membrane"/>
    <property type="evidence" value="ECO:0007669"/>
    <property type="project" value="InterPro"/>
</dbReference>
<proteinExistence type="predicted"/>
<keyword evidence="1" id="KW-0812">Transmembrane</keyword>
<name>A0AAN8SD86_POLSC</name>
<dbReference type="Gene3D" id="2.70.170.10">
    <property type="entry name" value="Neurotransmitter-gated ion-channel ligand-binding domain"/>
    <property type="match status" value="1"/>
</dbReference>
<dbReference type="CDD" id="cd18989">
    <property type="entry name" value="LGIC_ECD_cation"/>
    <property type="match status" value="1"/>
</dbReference>
<protein>
    <recommendedName>
        <fullName evidence="2">Neurotransmitter-gated ion-channel ligand-binding domain-containing protein</fullName>
    </recommendedName>
</protein>
<dbReference type="Gene3D" id="1.20.58.390">
    <property type="entry name" value="Neurotransmitter-gated ion-channel transmembrane domain"/>
    <property type="match status" value="1"/>
</dbReference>